<dbReference type="PANTHER" id="PTHR15749">
    <property type="entry name" value="FANCONI-ASSOCIATED NUCLEASE 1"/>
    <property type="match status" value="1"/>
</dbReference>
<dbReference type="eggNOG" id="COG2176">
    <property type="taxonomic scope" value="Bacteria"/>
</dbReference>
<dbReference type="GO" id="GO:0004528">
    <property type="term" value="F:phosphodiesterase I activity"/>
    <property type="evidence" value="ECO:0007669"/>
    <property type="project" value="UniProtKB-EC"/>
</dbReference>
<evidence type="ECO:0000256" key="8">
    <source>
        <dbReference type="ARBA" id="ARBA00022801"/>
    </source>
</evidence>
<dbReference type="InterPro" id="IPR049125">
    <property type="entry name" value="FAN1-like_WH"/>
</dbReference>
<dbReference type="Gene3D" id="3.40.1350.10">
    <property type="match status" value="1"/>
</dbReference>
<evidence type="ECO:0000256" key="3">
    <source>
        <dbReference type="ARBA" id="ARBA00001946"/>
    </source>
</evidence>
<keyword evidence="10" id="KW-0464">Manganese</keyword>
<evidence type="ECO:0000256" key="10">
    <source>
        <dbReference type="ARBA" id="ARBA00023211"/>
    </source>
</evidence>
<gene>
    <name evidence="12" type="ORF">GV64_07240</name>
</gene>
<sequence>MQAPVVLPEDYYLTNFQKLLGFVEQRYADLLNCSETDFLNTFQLLEEDAQKLYVRLASRKGPVFRADKLNYPEITSIELAVNELVGAGFIQVNPPLDIVLLSDLITKSELLLCFPDQLEPYRRERKQTLVNRLVDSGEACLDLPFTTLQPLYMEELRTLLFLFFGNLSQDLTEFVLQDLGLTRFENYPLKSRLFNRREELEQGLSLSQLWQEVAYDNKKLDLDELQTLVTKLPSSSDFIHPTLKRRYARLVNAIARDLERQGALREAIACFQQSYLPPSRERRTRIMAKLNDTDGALSLCEEIEASPASSLELAFAHRFSKTLMGEKRRRQSARFNERTLELNDNGQRVEFQVQEYFRNQGWQVFYVENALINGLAGLWFWDIIFADRDGAFFHPFQSGPADLMTPDFYRSGKGAIHHRLSSMSESHLLDTLLTTYNEKHGINNRLVIWPALSPELITLAVSLIPLEQLRAMFQRLMFDIAHNRTGFPDLILFDVENKKYQWVEVKGPGDRLQENQKLWLAFFLENGVPAEVVYVSWS</sequence>
<dbReference type="PANTHER" id="PTHR15749:SF4">
    <property type="entry name" value="FANCONI-ASSOCIATED NUCLEASE 1"/>
    <property type="match status" value="1"/>
</dbReference>
<dbReference type="GO" id="GO:0036297">
    <property type="term" value="P:interstrand cross-link repair"/>
    <property type="evidence" value="ECO:0007669"/>
    <property type="project" value="InterPro"/>
</dbReference>
<dbReference type="EMBL" id="JOJP01000001">
    <property type="protein sequence ID" value="KEI70558.1"/>
    <property type="molecule type" value="Genomic_DNA"/>
</dbReference>
<proteinExistence type="inferred from homology"/>
<organism evidence="12 13">
    <name type="scientific">Endozoicomonas elysicola</name>
    <dbReference type="NCBI Taxonomy" id="305900"/>
    <lineage>
        <taxon>Bacteria</taxon>
        <taxon>Pseudomonadati</taxon>
        <taxon>Pseudomonadota</taxon>
        <taxon>Gammaproteobacteria</taxon>
        <taxon>Oceanospirillales</taxon>
        <taxon>Endozoicomonadaceae</taxon>
        <taxon>Endozoicomonas</taxon>
    </lineage>
</organism>
<dbReference type="InterPro" id="IPR014883">
    <property type="entry name" value="VRR_NUC"/>
</dbReference>
<evidence type="ECO:0000256" key="4">
    <source>
        <dbReference type="ARBA" id="ARBA00005533"/>
    </source>
</evidence>
<reference evidence="12 13" key="1">
    <citation type="submission" date="2014-06" db="EMBL/GenBank/DDBJ databases">
        <title>Whole Genome Sequences of Three Symbiotic Endozoicomonas Bacteria.</title>
        <authorList>
            <person name="Neave M.J."/>
            <person name="Apprill A."/>
            <person name="Voolstra C.R."/>
        </authorList>
    </citation>
    <scope>NUCLEOTIDE SEQUENCE [LARGE SCALE GENOMIC DNA]</scope>
    <source>
        <strain evidence="12 13">DSM 22380</strain>
    </source>
</reference>
<dbReference type="Proteomes" id="UP000027997">
    <property type="component" value="Unassembled WGS sequence"/>
</dbReference>
<accession>A0A081K8T2</accession>
<dbReference type="InterPro" id="IPR011856">
    <property type="entry name" value="tRNA_endonuc-like_dom_sf"/>
</dbReference>
<keyword evidence="9" id="KW-0460">Magnesium</keyword>
<name>A0A081K8T2_9GAMM</name>
<protein>
    <recommendedName>
        <fullName evidence="5">phosphodiesterase I</fullName>
        <ecNumber evidence="5">3.1.4.1</ecNumber>
    </recommendedName>
</protein>
<keyword evidence="13" id="KW-1185">Reference proteome</keyword>
<evidence type="ECO:0000259" key="11">
    <source>
        <dbReference type="SMART" id="SM00990"/>
    </source>
</evidence>
<dbReference type="Pfam" id="PF08774">
    <property type="entry name" value="VRR_NUC"/>
    <property type="match status" value="1"/>
</dbReference>
<comment type="cofactor">
    <cofactor evidence="3">
        <name>Mg(2+)</name>
        <dbReference type="ChEBI" id="CHEBI:18420"/>
    </cofactor>
</comment>
<dbReference type="AlphaFoldDB" id="A0A081K8T2"/>
<dbReference type="SMART" id="SM00990">
    <property type="entry name" value="VRR_NUC"/>
    <property type="match status" value="1"/>
</dbReference>
<dbReference type="GO" id="GO:0046872">
    <property type="term" value="F:metal ion binding"/>
    <property type="evidence" value="ECO:0007669"/>
    <property type="project" value="UniProtKB-KW"/>
</dbReference>
<dbReference type="Pfam" id="PF21315">
    <property type="entry name" value="FAN1_HTH"/>
    <property type="match status" value="1"/>
</dbReference>
<keyword evidence="6" id="KW-0540">Nuclease</keyword>
<comment type="catalytic activity">
    <reaction evidence="1">
        <text>Hydrolytically removes 5'-nucleotides successively from the 3'-hydroxy termini of 3'-hydroxy-terminated oligonucleotides.</text>
        <dbReference type="EC" id="3.1.4.1"/>
    </reaction>
</comment>
<dbReference type="GO" id="GO:0003676">
    <property type="term" value="F:nucleic acid binding"/>
    <property type="evidence" value="ECO:0007669"/>
    <property type="project" value="InterPro"/>
</dbReference>
<comment type="similarity">
    <text evidence="4">Belongs to the FAN1 family.</text>
</comment>
<keyword evidence="7" id="KW-0479">Metal-binding</keyword>
<evidence type="ECO:0000256" key="9">
    <source>
        <dbReference type="ARBA" id="ARBA00022842"/>
    </source>
</evidence>
<evidence type="ECO:0000256" key="7">
    <source>
        <dbReference type="ARBA" id="ARBA00022723"/>
    </source>
</evidence>
<dbReference type="STRING" id="305900.GV64_07240"/>
<evidence type="ECO:0000313" key="12">
    <source>
        <dbReference type="EMBL" id="KEI70558.1"/>
    </source>
</evidence>
<feature type="domain" description="VRR-NUC" evidence="11">
    <location>
        <begin position="423"/>
        <end position="537"/>
    </location>
</feature>
<keyword evidence="8" id="KW-0378">Hydrolase</keyword>
<evidence type="ECO:0000256" key="6">
    <source>
        <dbReference type="ARBA" id="ARBA00022722"/>
    </source>
</evidence>
<evidence type="ECO:0000256" key="2">
    <source>
        <dbReference type="ARBA" id="ARBA00001936"/>
    </source>
</evidence>
<dbReference type="InterPro" id="IPR033315">
    <property type="entry name" value="Fan1-like"/>
</dbReference>
<evidence type="ECO:0000256" key="1">
    <source>
        <dbReference type="ARBA" id="ARBA00000983"/>
    </source>
</evidence>
<comment type="caution">
    <text evidence="12">The sequence shown here is derived from an EMBL/GenBank/DDBJ whole genome shotgun (WGS) entry which is preliminary data.</text>
</comment>
<evidence type="ECO:0000256" key="5">
    <source>
        <dbReference type="ARBA" id="ARBA00012029"/>
    </source>
</evidence>
<dbReference type="EC" id="3.1.4.1" evidence="5"/>
<comment type="cofactor">
    <cofactor evidence="2">
        <name>Mn(2+)</name>
        <dbReference type="ChEBI" id="CHEBI:29035"/>
    </cofactor>
</comment>
<evidence type="ECO:0000313" key="13">
    <source>
        <dbReference type="Proteomes" id="UP000027997"/>
    </source>
</evidence>